<dbReference type="Pfam" id="PF00172">
    <property type="entry name" value="Zn_clus"/>
    <property type="match status" value="1"/>
</dbReference>
<dbReference type="PANTHER" id="PTHR31001:SF81">
    <property type="entry name" value="ZN(II)2CYS6 TRANSCRIPTION FACTOR"/>
    <property type="match status" value="1"/>
</dbReference>
<feature type="domain" description="Zn(2)-C6 fungal-type" evidence="4">
    <location>
        <begin position="48"/>
        <end position="79"/>
    </location>
</feature>
<gene>
    <name evidence="5" type="ORF">B0H15DRAFT_849214</name>
</gene>
<dbReference type="AlphaFoldDB" id="A0AAD6XSK6"/>
<dbReference type="PROSITE" id="PS00463">
    <property type="entry name" value="ZN2_CY6_FUNGAL_1"/>
    <property type="match status" value="1"/>
</dbReference>
<evidence type="ECO:0000256" key="2">
    <source>
        <dbReference type="ARBA" id="ARBA00023242"/>
    </source>
</evidence>
<dbReference type="CDD" id="cd00067">
    <property type="entry name" value="GAL4"/>
    <property type="match status" value="1"/>
</dbReference>
<dbReference type="SMART" id="SM00066">
    <property type="entry name" value="GAL4"/>
    <property type="match status" value="1"/>
</dbReference>
<dbReference type="GO" id="GO:0000981">
    <property type="term" value="F:DNA-binding transcription factor activity, RNA polymerase II-specific"/>
    <property type="evidence" value="ECO:0007669"/>
    <property type="project" value="InterPro"/>
</dbReference>
<name>A0AAD6XSK6_9AGAR</name>
<dbReference type="Proteomes" id="UP001222325">
    <property type="component" value="Unassembled WGS sequence"/>
</dbReference>
<keyword evidence="2" id="KW-0539">Nucleus</keyword>
<evidence type="ECO:0000313" key="5">
    <source>
        <dbReference type="EMBL" id="KAJ7084443.1"/>
    </source>
</evidence>
<comment type="caution">
    <text evidence="5">The sequence shown here is derived from an EMBL/GenBank/DDBJ whole genome shotgun (WGS) entry which is preliminary data.</text>
</comment>
<dbReference type="InterPro" id="IPR001138">
    <property type="entry name" value="Zn2Cys6_DnaBD"/>
</dbReference>
<comment type="subcellular location">
    <subcellularLocation>
        <location evidence="1">Nucleus</location>
    </subcellularLocation>
</comment>
<reference evidence="5" key="1">
    <citation type="submission" date="2023-03" db="EMBL/GenBank/DDBJ databases">
        <title>Massive genome expansion in bonnet fungi (Mycena s.s.) driven by repeated elements and novel gene families across ecological guilds.</title>
        <authorList>
            <consortium name="Lawrence Berkeley National Laboratory"/>
            <person name="Harder C.B."/>
            <person name="Miyauchi S."/>
            <person name="Viragh M."/>
            <person name="Kuo A."/>
            <person name="Thoen E."/>
            <person name="Andreopoulos B."/>
            <person name="Lu D."/>
            <person name="Skrede I."/>
            <person name="Drula E."/>
            <person name="Henrissat B."/>
            <person name="Morin E."/>
            <person name="Kohler A."/>
            <person name="Barry K."/>
            <person name="LaButti K."/>
            <person name="Morin E."/>
            <person name="Salamov A."/>
            <person name="Lipzen A."/>
            <person name="Mereny Z."/>
            <person name="Hegedus B."/>
            <person name="Baldrian P."/>
            <person name="Stursova M."/>
            <person name="Weitz H."/>
            <person name="Taylor A."/>
            <person name="Grigoriev I.V."/>
            <person name="Nagy L.G."/>
            <person name="Martin F."/>
            <person name="Kauserud H."/>
        </authorList>
    </citation>
    <scope>NUCLEOTIDE SEQUENCE</scope>
    <source>
        <strain evidence="5">CBHHK173m</strain>
    </source>
</reference>
<dbReference type="InterPro" id="IPR036864">
    <property type="entry name" value="Zn2-C6_fun-type_DNA-bd_sf"/>
</dbReference>
<keyword evidence="6" id="KW-1185">Reference proteome</keyword>
<dbReference type="PROSITE" id="PS50048">
    <property type="entry name" value="ZN2_CY6_FUNGAL_2"/>
    <property type="match status" value="1"/>
</dbReference>
<evidence type="ECO:0000313" key="6">
    <source>
        <dbReference type="Proteomes" id="UP001222325"/>
    </source>
</evidence>
<dbReference type="SUPFAM" id="SSF57701">
    <property type="entry name" value="Zn2/Cys6 DNA-binding domain"/>
    <property type="match status" value="1"/>
</dbReference>
<dbReference type="PANTHER" id="PTHR31001">
    <property type="entry name" value="UNCHARACTERIZED TRANSCRIPTIONAL REGULATORY PROTEIN"/>
    <property type="match status" value="1"/>
</dbReference>
<dbReference type="EMBL" id="JARJCN010000038">
    <property type="protein sequence ID" value="KAJ7084443.1"/>
    <property type="molecule type" value="Genomic_DNA"/>
</dbReference>
<accession>A0AAD6XSK6</accession>
<evidence type="ECO:0000256" key="3">
    <source>
        <dbReference type="SAM" id="MobiDB-lite"/>
    </source>
</evidence>
<dbReference type="InterPro" id="IPR050613">
    <property type="entry name" value="Sec_Metabolite_Reg"/>
</dbReference>
<dbReference type="GO" id="GO:0005634">
    <property type="term" value="C:nucleus"/>
    <property type="evidence" value="ECO:0007669"/>
    <property type="project" value="UniProtKB-SubCell"/>
</dbReference>
<proteinExistence type="predicted"/>
<dbReference type="Gene3D" id="4.10.240.10">
    <property type="entry name" value="Zn(2)-C6 fungal-type DNA-binding domain"/>
    <property type="match status" value="1"/>
</dbReference>
<evidence type="ECO:0000259" key="4">
    <source>
        <dbReference type="PROSITE" id="PS50048"/>
    </source>
</evidence>
<evidence type="ECO:0000256" key="1">
    <source>
        <dbReference type="ARBA" id="ARBA00004123"/>
    </source>
</evidence>
<organism evidence="5 6">
    <name type="scientific">Mycena belliarum</name>
    <dbReference type="NCBI Taxonomy" id="1033014"/>
    <lineage>
        <taxon>Eukaryota</taxon>
        <taxon>Fungi</taxon>
        <taxon>Dikarya</taxon>
        <taxon>Basidiomycota</taxon>
        <taxon>Agaricomycotina</taxon>
        <taxon>Agaricomycetes</taxon>
        <taxon>Agaricomycetidae</taxon>
        <taxon>Agaricales</taxon>
        <taxon>Marasmiineae</taxon>
        <taxon>Mycenaceae</taxon>
        <taxon>Mycena</taxon>
    </lineage>
</organism>
<dbReference type="GO" id="GO:0008270">
    <property type="term" value="F:zinc ion binding"/>
    <property type="evidence" value="ECO:0007669"/>
    <property type="project" value="InterPro"/>
</dbReference>
<feature type="region of interest" description="Disordered" evidence="3">
    <location>
        <begin position="26"/>
        <end position="46"/>
    </location>
</feature>
<protein>
    <recommendedName>
        <fullName evidence="4">Zn(2)-C6 fungal-type domain-containing protein</fullName>
    </recommendedName>
</protein>
<sequence>MTAERCTVPDQISMPPHPASIIKRRMAKAGSPADGDHRKRRRNRTTQSCLSCHAAKRMCDRKRPCSRCTQLGLTGLCVYEIDDSSIQGESSRLLSRIAELESVVRELRNRPHPRWIDVRDLVPLHFSPASQASTLMNPAYEDIRPPQADWSYLDDIAWPKLLGCDSGSSVSSCDYSPESTAYPLPSPSRRPELSTCCDRNGIVQNKTDPSYDFMSETACYTVALELAPHLHRAAASLALSLNHCFESPCSLTAKIFELQSFIEQAARNNYVCSSINEVVQKQQSNLKSLASRDPFMDENGLPTCDDSFMSCVPAAVVECL</sequence>